<feature type="region of interest" description="Disordered" evidence="1">
    <location>
        <begin position="135"/>
        <end position="167"/>
    </location>
</feature>
<protein>
    <submittedName>
        <fullName evidence="2">Uncharacterized protein</fullName>
    </submittedName>
</protein>
<feature type="compositionally biased region" description="Basic residues" evidence="1">
    <location>
        <begin position="137"/>
        <end position="167"/>
    </location>
</feature>
<reference evidence="2" key="1">
    <citation type="journal article" date="2020" name="Nature">
        <title>Giant virus diversity and host interactions through global metagenomics.</title>
        <authorList>
            <person name="Schulz F."/>
            <person name="Roux S."/>
            <person name="Paez-Espino D."/>
            <person name="Jungbluth S."/>
            <person name="Walsh D.A."/>
            <person name="Denef V.J."/>
            <person name="McMahon K.D."/>
            <person name="Konstantinidis K.T."/>
            <person name="Eloe-Fadrosh E.A."/>
            <person name="Kyrpides N.C."/>
            <person name="Woyke T."/>
        </authorList>
    </citation>
    <scope>NUCLEOTIDE SEQUENCE</scope>
    <source>
        <strain evidence="2">GVMAG-M-3300009149-34</strain>
    </source>
</reference>
<evidence type="ECO:0000256" key="1">
    <source>
        <dbReference type="SAM" id="MobiDB-lite"/>
    </source>
</evidence>
<sequence>METIPITTVTPHQEKEPISDKIVWFQAITRGSLSAVTKEYLKCVEKCYKLYVEGRIEKRPYFRKRTKGEQPSISHSFKQKRFKIWKRNNTLLEHCLENCKNKWYTQVVDIIGEENYKLNEDILQEILGFLKVSEKKSTKKKETRKGGRKTRRKKGTKRKRRRGTRKK</sequence>
<name>A0A6C0ES56_9ZZZZ</name>
<evidence type="ECO:0000313" key="2">
    <source>
        <dbReference type="EMBL" id="QHT30125.1"/>
    </source>
</evidence>
<organism evidence="2">
    <name type="scientific">viral metagenome</name>
    <dbReference type="NCBI Taxonomy" id="1070528"/>
    <lineage>
        <taxon>unclassified sequences</taxon>
        <taxon>metagenomes</taxon>
        <taxon>organismal metagenomes</taxon>
    </lineage>
</organism>
<dbReference type="EMBL" id="MN738892">
    <property type="protein sequence ID" value="QHT30125.1"/>
    <property type="molecule type" value="Genomic_DNA"/>
</dbReference>
<proteinExistence type="predicted"/>
<dbReference type="AlphaFoldDB" id="A0A6C0ES56"/>
<accession>A0A6C0ES56</accession>